<keyword evidence="2 10" id="KW-0436">Ligase</keyword>
<evidence type="ECO:0000256" key="7">
    <source>
        <dbReference type="ARBA" id="ARBA00022984"/>
    </source>
</evidence>
<evidence type="ECO:0000256" key="3">
    <source>
        <dbReference type="ARBA" id="ARBA00022618"/>
    </source>
</evidence>
<evidence type="ECO:0000313" key="16">
    <source>
        <dbReference type="Proteomes" id="UP000002026"/>
    </source>
</evidence>
<keyword evidence="3 10" id="KW-0132">Cell division</keyword>
<evidence type="ECO:0000256" key="8">
    <source>
        <dbReference type="ARBA" id="ARBA00023306"/>
    </source>
</evidence>
<comment type="pathway">
    <text evidence="10 11">Cell wall biogenesis; peptidoglycan biosynthesis.</text>
</comment>
<dbReference type="GO" id="GO:0005737">
    <property type="term" value="C:cytoplasm"/>
    <property type="evidence" value="ECO:0007669"/>
    <property type="project" value="UniProtKB-SubCell"/>
</dbReference>
<dbReference type="InterPro" id="IPR013221">
    <property type="entry name" value="Mur_ligase_cen"/>
</dbReference>
<dbReference type="Pfam" id="PF01225">
    <property type="entry name" value="Mur_ligase"/>
    <property type="match status" value="1"/>
</dbReference>
<keyword evidence="4 10" id="KW-0547">Nucleotide-binding</keyword>
<dbReference type="EC" id="6.3.2.10" evidence="10 11"/>
<accession>C7N4U3</accession>
<dbReference type="Pfam" id="PF02875">
    <property type="entry name" value="Mur_ligase_C"/>
    <property type="match status" value="1"/>
</dbReference>
<dbReference type="GO" id="GO:0051301">
    <property type="term" value="P:cell division"/>
    <property type="evidence" value="ECO:0007669"/>
    <property type="project" value="UniProtKB-KW"/>
</dbReference>
<dbReference type="AlphaFoldDB" id="C7N4U3"/>
<dbReference type="EMBL" id="CP001684">
    <property type="protein sequence ID" value="ACV21928.1"/>
    <property type="molecule type" value="Genomic_DNA"/>
</dbReference>
<keyword evidence="7 10" id="KW-0573">Peptidoglycan synthesis</keyword>
<evidence type="ECO:0000256" key="2">
    <source>
        <dbReference type="ARBA" id="ARBA00022598"/>
    </source>
</evidence>
<dbReference type="GO" id="GO:0047480">
    <property type="term" value="F:UDP-N-acetylmuramoyl-tripeptide-D-alanyl-D-alanine ligase activity"/>
    <property type="evidence" value="ECO:0007669"/>
    <property type="project" value="UniProtKB-UniRule"/>
</dbReference>
<keyword evidence="5 10" id="KW-0067">ATP-binding</keyword>
<dbReference type="GO" id="GO:0071555">
    <property type="term" value="P:cell wall organization"/>
    <property type="evidence" value="ECO:0007669"/>
    <property type="project" value="UniProtKB-KW"/>
</dbReference>
<evidence type="ECO:0000256" key="6">
    <source>
        <dbReference type="ARBA" id="ARBA00022960"/>
    </source>
</evidence>
<evidence type="ECO:0000313" key="15">
    <source>
        <dbReference type="EMBL" id="ACV21928.1"/>
    </source>
</evidence>
<protein>
    <recommendedName>
        <fullName evidence="10 11">UDP-N-acetylmuramoyl-tripeptide--D-alanyl-D-alanine ligase</fullName>
        <ecNumber evidence="10 11">6.3.2.10</ecNumber>
    </recommendedName>
    <alternativeName>
        <fullName evidence="10">D-alanyl-D-alanine-adding enzyme</fullName>
    </alternativeName>
</protein>
<keyword evidence="9 10" id="KW-0961">Cell wall biogenesis/degradation</keyword>
<feature type="binding site" evidence="10">
    <location>
        <begin position="104"/>
        <end position="110"/>
    </location>
    <ligand>
        <name>ATP</name>
        <dbReference type="ChEBI" id="CHEBI:30616"/>
    </ligand>
</feature>
<proteinExistence type="inferred from homology"/>
<comment type="similarity">
    <text evidence="10">Belongs to the MurCDEF family. MurF subfamily.</text>
</comment>
<dbReference type="SUPFAM" id="SSF63418">
    <property type="entry name" value="MurE/MurF N-terminal domain"/>
    <property type="match status" value="1"/>
</dbReference>
<evidence type="ECO:0000256" key="11">
    <source>
        <dbReference type="RuleBase" id="RU004136"/>
    </source>
</evidence>
<name>C7N4U3_SLAHD</name>
<dbReference type="Gene3D" id="3.40.1390.10">
    <property type="entry name" value="MurE/MurF, N-terminal domain"/>
    <property type="match status" value="1"/>
</dbReference>
<dbReference type="GO" id="GO:0005524">
    <property type="term" value="F:ATP binding"/>
    <property type="evidence" value="ECO:0007669"/>
    <property type="project" value="UniProtKB-UniRule"/>
</dbReference>
<evidence type="ECO:0000256" key="10">
    <source>
        <dbReference type="HAMAP-Rule" id="MF_02019"/>
    </source>
</evidence>
<dbReference type="InterPro" id="IPR004101">
    <property type="entry name" value="Mur_ligase_C"/>
</dbReference>
<dbReference type="InterPro" id="IPR036615">
    <property type="entry name" value="Mur_ligase_C_dom_sf"/>
</dbReference>
<dbReference type="InterPro" id="IPR035911">
    <property type="entry name" value="MurE/MurF_N"/>
</dbReference>
<reference evidence="15 16" key="1">
    <citation type="journal article" date="2009" name="Stand. Genomic Sci.">
        <title>Complete genome sequence of Slackia heliotrinireducens type strain (RHS 1).</title>
        <authorList>
            <person name="Pukall R."/>
            <person name="Lapidus A."/>
            <person name="Nolan M."/>
            <person name="Copeland A."/>
            <person name="Glavina Del Rio T."/>
            <person name="Lucas S."/>
            <person name="Chen F."/>
            <person name="Tice H."/>
            <person name="Cheng J.F."/>
            <person name="Chertkov O."/>
            <person name="Bruce D."/>
            <person name="Goodwin L."/>
            <person name="Kuske C."/>
            <person name="Brettin T."/>
            <person name="Detter J.C."/>
            <person name="Han C."/>
            <person name="Pitluck S."/>
            <person name="Pati A."/>
            <person name="Mavrommatis K."/>
            <person name="Ivanova N."/>
            <person name="Ovchinnikova G."/>
            <person name="Chen A."/>
            <person name="Palaniappan K."/>
            <person name="Schneider S."/>
            <person name="Rohde M."/>
            <person name="Chain P."/>
            <person name="D'haeseleer P."/>
            <person name="Goker M."/>
            <person name="Bristow J."/>
            <person name="Eisen J.A."/>
            <person name="Markowitz V."/>
            <person name="Kyrpides N.C."/>
            <person name="Klenk H.P."/>
            <person name="Hugenholtz P."/>
        </authorList>
    </citation>
    <scope>NUCLEOTIDE SEQUENCE [LARGE SCALE GENOMIC DNA]</scope>
    <source>
        <strain evidence="16">ATCC 29202 / DSM 20476 / NCTC 11029 / RHS 1</strain>
    </source>
</reference>
<gene>
    <name evidence="10" type="primary">murF</name>
    <name evidence="15" type="ordered locus">Shel_08810</name>
</gene>
<keyword evidence="1 10" id="KW-0963">Cytoplasm</keyword>
<dbReference type="NCBIfam" id="TIGR01143">
    <property type="entry name" value="murF"/>
    <property type="match status" value="1"/>
</dbReference>
<dbReference type="KEGG" id="shi:Shel_08810"/>
<evidence type="ECO:0000259" key="14">
    <source>
        <dbReference type="Pfam" id="PF08245"/>
    </source>
</evidence>
<dbReference type="InterPro" id="IPR051046">
    <property type="entry name" value="MurCDEF_CellWall_CoF430Synth"/>
</dbReference>
<evidence type="ECO:0000256" key="9">
    <source>
        <dbReference type="ARBA" id="ARBA00023316"/>
    </source>
</evidence>
<dbReference type="InterPro" id="IPR005863">
    <property type="entry name" value="UDP-N-AcMur_synth"/>
</dbReference>
<keyword evidence="8 10" id="KW-0131">Cell cycle</keyword>
<dbReference type="InterPro" id="IPR036565">
    <property type="entry name" value="Mur-like_cat_sf"/>
</dbReference>
<dbReference type="Proteomes" id="UP000002026">
    <property type="component" value="Chromosome"/>
</dbReference>
<evidence type="ECO:0000256" key="5">
    <source>
        <dbReference type="ARBA" id="ARBA00022840"/>
    </source>
</evidence>
<evidence type="ECO:0000259" key="13">
    <source>
        <dbReference type="Pfam" id="PF02875"/>
    </source>
</evidence>
<dbReference type="GO" id="GO:0008766">
    <property type="term" value="F:UDP-N-acetylmuramoylalanyl-D-glutamyl-2,6-diaminopimelate-D-alanyl-D-alanine ligase activity"/>
    <property type="evidence" value="ECO:0007669"/>
    <property type="project" value="RHEA"/>
</dbReference>
<comment type="subcellular location">
    <subcellularLocation>
        <location evidence="10 11">Cytoplasm</location>
    </subcellularLocation>
</comment>
<dbReference type="Pfam" id="PF08245">
    <property type="entry name" value="Mur_ligase_M"/>
    <property type="match status" value="1"/>
</dbReference>
<keyword evidence="16" id="KW-1185">Reference proteome</keyword>
<keyword evidence="6 10" id="KW-0133">Cell shape</keyword>
<comment type="catalytic activity">
    <reaction evidence="10 11">
        <text>D-alanyl-D-alanine + UDP-N-acetyl-alpha-D-muramoyl-L-alanyl-gamma-D-glutamyl-meso-2,6-diaminopimelate + ATP = UDP-N-acetyl-alpha-D-muramoyl-L-alanyl-gamma-D-glutamyl-meso-2,6-diaminopimeloyl-D-alanyl-D-alanine + ADP + phosphate + H(+)</text>
        <dbReference type="Rhea" id="RHEA:28374"/>
        <dbReference type="ChEBI" id="CHEBI:15378"/>
        <dbReference type="ChEBI" id="CHEBI:30616"/>
        <dbReference type="ChEBI" id="CHEBI:43474"/>
        <dbReference type="ChEBI" id="CHEBI:57822"/>
        <dbReference type="ChEBI" id="CHEBI:61386"/>
        <dbReference type="ChEBI" id="CHEBI:83905"/>
        <dbReference type="ChEBI" id="CHEBI:456216"/>
        <dbReference type="EC" id="6.3.2.10"/>
    </reaction>
</comment>
<sequence>MLVEQTGEVCDLTGLSWDSRTVQPGYVYAALPGQRVDGHDFLPQAFSAGAALALVSRDLTESESEAARAAHAAVVKVDDVARAISDLAAAWRDVLKAEIVGVTGSVGKTTTRSLIYGVLASAFEADCTKGNFNNELGMPYTLLQTEPSCEVLVLEMGMDGLGQIADLARIARPKYGVITNVGVSHLERLGTRDNIARAKAEMVEGLPDGEGVAFLQADGEYTDFIIEHARAVERGIRIVRFDGTAENSDVYATDIAVDDQGRPSFTLNARGESASCTLSVRGVHNVTNACAAAAVGLEFGIALDQVAAALSGVEPESGRQALKRSSRGFLVFDDAYNASPESMAAALNVLASFSASGRRIAVLGDMGELGSAEVEGHINTGKAAAQAGIDMLVCVGAMSRYIADAARKGGMAVKSVIEVADADAAATTVLDIAQPGDVVLVKASHFMGLDRVVERVVS</sequence>
<dbReference type="HOGENOM" id="CLU_031507_1_1_11"/>
<dbReference type="Gene3D" id="3.90.190.20">
    <property type="entry name" value="Mur ligase, C-terminal domain"/>
    <property type="match status" value="1"/>
</dbReference>
<organism evidence="15 16">
    <name type="scientific">Slackia heliotrinireducens (strain ATCC 29202 / DSM 20476 / NCTC 11029 / RHS 1)</name>
    <name type="common">Peptococcus heliotrinreducens</name>
    <dbReference type="NCBI Taxonomy" id="471855"/>
    <lineage>
        <taxon>Bacteria</taxon>
        <taxon>Bacillati</taxon>
        <taxon>Actinomycetota</taxon>
        <taxon>Coriobacteriia</taxon>
        <taxon>Eggerthellales</taxon>
        <taxon>Eggerthellaceae</taxon>
        <taxon>Slackia</taxon>
    </lineage>
</organism>
<evidence type="ECO:0000256" key="1">
    <source>
        <dbReference type="ARBA" id="ARBA00022490"/>
    </source>
</evidence>
<dbReference type="UniPathway" id="UPA00219"/>
<dbReference type="Gene3D" id="3.40.1190.10">
    <property type="entry name" value="Mur-like, catalytic domain"/>
    <property type="match status" value="1"/>
</dbReference>
<dbReference type="GO" id="GO:0008360">
    <property type="term" value="P:regulation of cell shape"/>
    <property type="evidence" value="ECO:0007669"/>
    <property type="project" value="UniProtKB-KW"/>
</dbReference>
<dbReference type="PANTHER" id="PTHR43024:SF1">
    <property type="entry name" value="UDP-N-ACETYLMURAMOYL-TRIPEPTIDE--D-ALANYL-D-ALANINE LIGASE"/>
    <property type="match status" value="1"/>
</dbReference>
<feature type="domain" description="Mur ligase C-terminal" evidence="13">
    <location>
        <begin position="318"/>
        <end position="444"/>
    </location>
</feature>
<dbReference type="eggNOG" id="COG0770">
    <property type="taxonomic scope" value="Bacteria"/>
</dbReference>
<comment type="function">
    <text evidence="10 11">Involved in cell wall formation. Catalyzes the final step in the synthesis of UDP-N-acetylmuramoyl-pentapeptide, the precursor of murein.</text>
</comment>
<evidence type="ECO:0000259" key="12">
    <source>
        <dbReference type="Pfam" id="PF01225"/>
    </source>
</evidence>
<dbReference type="SUPFAM" id="SSF53244">
    <property type="entry name" value="MurD-like peptide ligases, peptide-binding domain"/>
    <property type="match status" value="1"/>
</dbReference>
<dbReference type="STRING" id="471855.Shel_08810"/>
<dbReference type="SUPFAM" id="SSF53623">
    <property type="entry name" value="MurD-like peptide ligases, catalytic domain"/>
    <property type="match status" value="1"/>
</dbReference>
<dbReference type="InterPro" id="IPR000713">
    <property type="entry name" value="Mur_ligase_N"/>
</dbReference>
<evidence type="ECO:0000256" key="4">
    <source>
        <dbReference type="ARBA" id="ARBA00022741"/>
    </source>
</evidence>
<dbReference type="GO" id="GO:0009252">
    <property type="term" value="P:peptidoglycan biosynthetic process"/>
    <property type="evidence" value="ECO:0007669"/>
    <property type="project" value="UniProtKB-UniRule"/>
</dbReference>
<dbReference type="PANTHER" id="PTHR43024">
    <property type="entry name" value="UDP-N-ACETYLMURAMOYL-TRIPEPTIDE--D-ALANYL-D-ALANINE LIGASE"/>
    <property type="match status" value="1"/>
</dbReference>
<dbReference type="HAMAP" id="MF_02019">
    <property type="entry name" value="MurF"/>
    <property type="match status" value="1"/>
</dbReference>
<feature type="domain" description="Mur ligase central" evidence="14">
    <location>
        <begin position="102"/>
        <end position="295"/>
    </location>
</feature>
<feature type="domain" description="Mur ligase N-terminal catalytic" evidence="12">
    <location>
        <begin position="13"/>
        <end position="91"/>
    </location>
</feature>